<keyword evidence="2" id="KW-1185">Reference proteome</keyword>
<evidence type="ECO:0000313" key="1">
    <source>
        <dbReference type="EMBL" id="GMA82842.1"/>
    </source>
</evidence>
<name>A0ABQ6J3W5_9GAMM</name>
<reference evidence="2" key="1">
    <citation type="journal article" date="2019" name="Int. J. Syst. Evol. Microbiol.">
        <title>The Global Catalogue of Microorganisms (GCM) 10K type strain sequencing project: providing services to taxonomists for standard genome sequencing and annotation.</title>
        <authorList>
            <consortium name="The Broad Institute Genomics Platform"/>
            <consortium name="The Broad Institute Genome Sequencing Center for Infectious Disease"/>
            <person name="Wu L."/>
            <person name="Ma J."/>
        </authorList>
    </citation>
    <scope>NUCLEOTIDE SEQUENCE [LARGE SCALE GENOMIC DNA]</scope>
    <source>
        <strain evidence="2">NBRC 102030</strain>
    </source>
</reference>
<proteinExistence type="predicted"/>
<dbReference type="EMBL" id="BSUY01000001">
    <property type="protein sequence ID" value="GMA82842.1"/>
    <property type="molecule type" value="Genomic_DNA"/>
</dbReference>
<dbReference type="Proteomes" id="UP001157046">
    <property type="component" value="Unassembled WGS sequence"/>
</dbReference>
<organism evidence="1 2">
    <name type="scientific">Shewanella glacialipiscicola</name>
    <dbReference type="NCBI Taxonomy" id="614069"/>
    <lineage>
        <taxon>Bacteria</taxon>
        <taxon>Pseudomonadati</taxon>
        <taxon>Pseudomonadota</taxon>
        <taxon>Gammaproteobacteria</taxon>
        <taxon>Alteromonadales</taxon>
        <taxon>Shewanellaceae</taxon>
        <taxon>Shewanella</taxon>
    </lineage>
</organism>
<protein>
    <submittedName>
        <fullName evidence="1">Uncharacterized protein</fullName>
    </submittedName>
</protein>
<evidence type="ECO:0000313" key="2">
    <source>
        <dbReference type="Proteomes" id="UP001157046"/>
    </source>
</evidence>
<comment type="caution">
    <text evidence="1">The sequence shown here is derived from an EMBL/GenBank/DDBJ whole genome shotgun (WGS) entry which is preliminary data.</text>
</comment>
<gene>
    <name evidence="1" type="ORF">GCM10025855_23750</name>
</gene>
<accession>A0ABQ6J3W5</accession>
<sequence>MHYVVDLKWMARFFTFGFLQMKQAIFDIRKSDKSCLEAVEKYVVVYQGQVVLRILGEEMSYEIMTATVGEDFGTVNAYEHPQILVDTAMTLANSFEVELAPRVCRDYDGREYVKICEVHYLSDVYRVAHTLVKKLEARR</sequence>